<dbReference type="InterPro" id="IPR007816">
    <property type="entry name" value="ResB-like_domain"/>
</dbReference>
<comment type="caution">
    <text evidence="8">The sequence shown here is derived from an EMBL/GenBank/DDBJ whole genome shotgun (WGS) entry which is preliminary data.</text>
</comment>
<feature type="transmembrane region" description="Helical" evidence="6">
    <location>
        <begin position="486"/>
        <end position="504"/>
    </location>
</feature>
<keyword evidence="4 6" id="KW-1133">Transmembrane helix</keyword>
<feature type="transmembrane region" description="Helical" evidence="6">
    <location>
        <begin position="71"/>
        <end position="96"/>
    </location>
</feature>
<organism evidence="8 9">
    <name type="scientific">Paenibacillus septentrionalis</name>
    <dbReference type="NCBI Taxonomy" id="429342"/>
    <lineage>
        <taxon>Bacteria</taxon>
        <taxon>Bacillati</taxon>
        <taxon>Bacillota</taxon>
        <taxon>Bacilli</taxon>
        <taxon>Bacillales</taxon>
        <taxon>Paenibacillaceae</taxon>
        <taxon>Paenibacillus</taxon>
    </lineage>
</organism>
<keyword evidence="9" id="KW-1185">Reference proteome</keyword>
<dbReference type="Proteomes" id="UP001596233">
    <property type="component" value="Unassembled WGS sequence"/>
</dbReference>
<evidence type="ECO:0000256" key="2">
    <source>
        <dbReference type="ARBA" id="ARBA00022692"/>
    </source>
</evidence>
<dbReference type="InterPro" id="IPR023494">
    <property type="entry name" value="Cyt_c_bgen_Ccs1/CcsB/ResB"/>
</dbReference>
<accession>A0ABW1V3W6</accession>
<protein>
    <submittedName>
        <fullName evidence="8">Cytochrome c biogenesis protein ResB</fullName>
    </submittedName>
</protein>
<sequence length="558" mass="63505">MLLPANTKCECGHQNAVGTVLCESCGKPLEQDLLESSEPLEMRYDGVARRSQKANPHWLDQIWNFFSSVKIAIYLIIITFLGAMLGTIFPQASVFISSTFDPSVYYAEQYGTLGKIYYMLGLHKTYSSWWFITLLVMIATSLVICSIDRVLPLYRALNKQQIRKHLAFLKRQKATYSGELQEEPAEWTKRYGEALKKKGYKVHIDETGSALLAEKNRFSRWGPYINHIGLILFLLAVLARSIPGWNVDQYVSVTDGDTVPIAGTNYYVKSEGFSIELYDNEELPDELKDSGRVKSFKTDVILYECTAHCEDDFATPELTEVKEHTILVNDPLRYNELKLHQFDFNLTPRINAVSPMIIDKATGESYGPFHLKMVDPELHYEAGPYTIELIDKYMDFSINREGEPITLSSNPNAPAFIFNIKGPGLAEAGEVFMYFPLEKDKVRFAQDTINRELANKIDIKVEGMENVDYSAATTYLNVRIDKAVKFLWIGAVISMLGLIMGTYWQHRRIWLRIDDEQLTLGAHTNKNWYGLRADVAFALKRCDIELDPKSLDNGGHKG</sequence>
<feature type="transmembrane region" description="Helical" evidence="6">
    <location>
        <begin position="129"/>
        <end position="151"/>
    </location>
</feature>
<evidence type="ECO:0000256" key="5">
    <source>
        <dbReference type="ARBA" id="ARBA00023136"/>
    </source>
</evidence>
<evidence type="ECO:0000256" key="6">
    <source>
        <dbReference type="SAM" id="Phobius"/>
    </source>
</evidence>
<evidence type="ECO:0000313" key="8">
    <source>
        <dbReference type="EMBL" id="MFC6332318.1"/>
    </source>
</evidence>
<feature type="domain" description="ResB-like" evidence="7">
    <location>
        <begin position="69"/>
        <end position="535"/>
    </location>
</feature>
<dbReference type="PANTHER" id="PTHR31566:SF0">
    <property type="entry name" value="CYTOCHROME C BIOGENESIS PROTEIN CCS1, CHLOROPLASTIC"/>
    <property type="match status" value="1"/>
</dbReference>
<keyword evidence="5 6" id="KW-0472">Membrane</keyword>
<evidence type="ECO:0000259" key="7">
    <source>
        <dbReference type="Pfam" id="PF05140"/>
    </source>
</evidence>
<evidence type="ECO:0000256" key="3">
    <source>
        <dbReference type="ARBA" id="ARBA00022748"/>
    </source>
</evidence>
<evidence type="ECO:0000256" key="4">
    <source>
        <dbReference type="ARBA" id="ARBA00022989"/>
    </source>
</evidence>
<keyword evidence="3" id="KW-0201">Cytochrome c-type biogenesis</keyword>
<comment type="subcellular location">
    <subcellularLocation>
        <location evidence="1">Membrane</location>
        <topology evidence="1">Multi-pass membrane protein</topology>
    </subcellularLocation>
</comment>
<dbReference type="EMBL" id="JBHSTE010000002">
    <property type="protein sequence ID" value="MFC6332318.1"/>
    <property type="molecule type" value="Genomic_DNA"/>
</dbReference>
<reference evidence="9" key="1">
    <citation type="journal article" date="2019" name="Int. J. Syst. Evol. Microbiol.">
        <title>The Global Catalogue of Microorganisms (GCM) 10K type strain sequencing project: providing services to taxonomists for standard genome sequencing and annotation.</title>
        <authorList>
            <consortium name="The Broad Institute Genomics Platform"/>
            <consortium name="The Broad Institute Genome Sequencing Center for Infectious Disease"/>
            <person name="Wu L."/>
            <person name="Ma J."/>
        </authorList>
    </citation>
    <scope>NUCLEOTIDE SEQUENCE [LARGE SCALE GENOMIC DNA]</scope>
    <source>
        <strain evidence="9">PCU 280</strain>
    </source>
</reference>
<dbReference type="PANTHER" id="PTHR31566">
    <property type="entry name" value="CYTOCHROME C BIOGENESIS PROTEIN CCS1, CHLOROPLASTIC"/>
    <property type="match status" value="1"/>
</dbReference>
<proteinExistence type="predicted"/>
<evidence type="ECO:0000256" key="1">
    <source>
        <dbReference type="ARBA" id="ARBA00004141"/>
    </source>
</evidence>
<dbReference type="RefSeq" id="WP_379232555.1">
    <property type="nucleotide sequence ID" value="NZ_JBHSTE010000002.1"/>
</dbReference>
<name>A0ABW1V3W6_9BACL</name>
<evidence type="ECO:0000313" key="9">
    <source>
        <dbReference type="Proteomes" id="UP001596233"/>
    </source>
</evidence>
<keyword evidence="2 6" id="KW-0812">Transmembrane</keyword>
<dbReference type="Pfam" id="PF05140">
    <property type="entry name" value="ResB"/>
    <property type="match status" value="1"/>
</dbReference>
<gene>
    <name evidence="8" type="ORF">ACFP56_06750</name>
</gene>